<organism evidence="9 10">
    <name type="scientific">Euroglyphus maynei</name>
    <name type="common">Mayne's house dust mite</name>
    <dbReference type="NCBI Taxonomy" id="6958"/>
    <lineage>
        <taxon>Eukaryota</taxon>
        <taxon>Metazoa</taxon>
        <taxon>Ecdysozoa</taxon>
        <taxon>Arthropoda</taxon>
        <taxon>Chelicerata</taxon>
        <taxon>Arachnida</taxon>
        <taxon>Acari</taxon>
        <taxon>Acariformes</taxon>
        <taxon>Sarcoptiformes</taxon>
        <taxon>Astigmata</taxon>
        <taxon>Psoroptidia</taxon>
        <taxon>Analgoidea</taxon>
        <taxon>Pyroglyphidae</taxon>
        <taxon>Pyroglyphinae</taxon>
        <taxon>Euroglyphus</taxon>
    </lineage>
</organism>
<dbReference type="GO" id="GO:0034464">
    <property type="term" value="C:BBSome"/>
    <property type="evidence" value="ECO:0007669"/>
    <property type="project" value="InterPro"/>
</dbReference>
<comment type="similarity">
    <text evidence="3">Belongs to the BBS5 family.</text>
</comment>
<keyword evidence="4" id="KW-0963">Cytoplasm</keyword>
<comment type="caution">
    <text evidence="9">The sequence shown here is derived from an EMBL/GenBank/DDBJ whole genome shotgun (WGS) entry which is preliminary data.</text>
</comment>
<dbReference type="PANTHER" id="PTHR21351">
    <property type="entry name" value="BARDET-BIEDL SYNDROME PROTEIN 5"/>
    <property type="match status" value="1"/>
</dbReference>
<accession>A0A1Y3BJJ1</accession>
<keyword evidence="6" id="KW-0206">Cytoskeleton</keyword>
<dbReference type="GO" id="GO:0060271">
    <property type="term" value="P:cilium assembly"/>
    <property type="evidence" value="ECO:0007669"/>
    <property type="project" value="TreeGrafter"/>
</dbReference>
<feature type="domain" description="BBSome complex member BBS5 PH" evidence="8">
    <location>
        <begin position="30"/>
        <end position="84"/>
    </location>
</feature>
<evidence type="ECO:0000256" key="7">
    <source>
        <dbReference type="ARBA" id="ARBA00023273"/>
    </source>
</evidence>
<name>A0A1Y3BJJ1_EURMA</name>
<gene>
    <name evidence="9" type="ORF">BLA29_011634</name>
</gene>
<dbReference type="EMBL" id="MUJZ01015203">
    <property type="protein sequence ID" value="OTF81120.1"/>
    <property type="molecule type" value="Genomic_DNA"/>
</dbReference>
<feature type="non-terminal residue" evidence="9">
    <location>
        <position position="132"/>
    </location>
</feature>
<keyword evidence="7" id="KW-0966">Cell projection</keyword>
<keyword evidence="5" id="KW-0969">Cilium</keyword>
<sequence>MQRQRFESLWQDRDIRFDASSTELSIRNGEKLLQKWPKVEDTKGNTGEIGRLAITNLRLIWQSLQKPRINLSIGLGCISTLTSRMIHTKLRGRNESLYLMTKVNGTRYEFIFISLEPIPGVSKDLIEWISRV</sequence>
<evidence type="ECO:0000313" key="10">
    <source>
        <dbReference type="Proteomes" id="UP000194236"/>
    </source>
</evidence>
<reference evidence="9 10" key="1">
    <citation type="submission" date="2017-03" db="EMBL/GenBank/DDBJ databases">
        <title>Genome Survey of Euroglyphus maynei.</title>
        <authorList>
            <person name="Arlian L.G."/>
            <person name="Morgan M.S."/>
            <person name="Rider S.D."/>
        </authorList>
    </citation>
    <scope>NUCLEOTIDE SEQUENCE [LARGE SCALE GENOMIC DNA]</scope>
    <source>
        <strain evidence="9">Arlian Lab</strain>
        <tissue evidence="9">Whole body</tissue>
    </source>
</reference>
<dbReference type="InterPro" id="IPR006606">
    <property type="entry name" value="BBL5"/>
</dbReference>
<protein>
    <submittedName>
        <fullName evidence="9">DUF1448 domain containing protein</fullName>
    </submittedName>
</protein>
<dbReference type="InterPro" id="IPR014003">
    <property type="entry name" value="BBS5_PH"/>
</dbReference>
<evidence type="ECO:0000256" key="1">
    <source>
        <dbReference type="ARBA" id="ARBA00004138"/>
    </source>
</evidence>
<dbReference type="AlphaFoldDB" id="A0A1Y3BJJ1"/>
<dbReference type="OrthoDB" id="10261999at2759"/>
<dbReference type="SMART" id="SM00683">
    <property type="entry name" value="DM16"/>
    <property type="match status" value="1"/>
</dbReference>
<evidence type="ECO:0000256" key="6">
    <source>
        <dbReference type="ARBA" id="ARBA00023212"/>
    </source>
</evidence>
<evidence type="ECO:0000259" key="8">
    <source>
        <dbReference type="SMART" id="SM00683"/>
    </source>
</evidence>
<evidence type="ECO:0000256" key="4">
    <source>
        <dbReference type="ARBA" id="ARBA00022490"/>
    </source>
</evidence>
<comment type="subcellular location">
    <subcellularLocation>
        <location evidence="1">Cell projection</location>
        <location evidence="1">Cilium</location>
    </subcellularLocation>
    <subcellularLocation>
        <location evidence="2">Cytoplasm</location>
        <location evidence="2">Cytoskeleton</location>
    </subcellularLocation>
</comment>
<dbReference type="Proteomes" id="UP000194236">
    <property type="component" value="Unassembled WGS sequence"/>
</dbReference>
<dbReference type="GO" id="GO:0032266">
    <property type="term" value="F:phosphatidylinositol-3-phosphate binding"/>
    <property type="evidence" value="ECO:0007669"/>
    <property type="project" value="TreeGrafter"/>
</dbReference>
<proteinExistence type="inferred from homology"/>
<dbReference type="GO" id="GO:0036064">
    <property type="term" value="C:ciliary basal body"/>
    <property type="evidence" value="ECO:0007669"/>
    <property type="project" value="TreeGrafter"/>
</dbReference>
<keyword evidence="10" id="KW-1185">Reference proteome</keyword>
<dbReference type="Pfam" id="PF07289">
    <property type="entry name" value="BBL5"/>
    <property type="match status" value="1"/>
</dbReference>
<evidence type="ECO:0000256" key="5">
    <source>
        <dbReference type="ARBA" id="ARBA00023069"/>
    </source>
</evidence>
<evidence type="ECO:0000256" key="2">
    <source>
        <dbReference type="ARBA" id="ARBA00004245"/>
    </source>
</evidence>
<dbReference type="PANTHER" id="PTHR21351:SF0">
    <property type="entry name" value="BARDET-BIEDL SYNDROME 5 PROTEIN"/>
    <property type="match status" value="1"/>
</dbReference>
<evidence type="ECO:0000256" key="3">
    <source>
        <dbReference type="ARBA" id="ARBA00005822"/>
    </source>
</evidence>
<evidence type="ECO:0000313" key="9">
    <source>
        <dbReference type="EMBL" id="OTF81120.1"/>
    </source>
</evidence>